<evidence type="ECO:0000259" key="1">
    <source>
        <dbReference type="PROSITE" id="PS50022"/>
    </source>
</evidence>
<accession>A0A383CHE1</accession>
<dbReference type="Gene3D" id="2.60.120.260">
    <property type="entry name" value="Galactose-binding domain-like"/>
    <property type="match status" value="1"/>
</dbReference>
<reference evidence="2" key="1">
    <citation type="submission" date="2018-05" db="EMBL/GenBank/DDBJ databases">
        <authorList>
            <person name="Lanie J.A."/>
            <person name="Ng W.-L."/>
            <person name="Kazmierczak K.M."/>
            <person name="Andrzejewski T.M."/>
            <person name="Davidsen T.M."/>
            <person name="Wayne K.J."/>
            <person name="Tettelin H."/>
            <person name="Glass J.I."/>
            <person name="Rusch D."/>
            <person name="Podicherti R."/>
            <person name="Tsui H.-C.T."/>
            <person name="Winkler M.E."/>
        </authorList>
    </citation>
    <scope>NUCLEOTIDE SEQUENCE</scope>
</reference>
<dbReference type="PROSITE" id="PS50022">
    <property type="entry name" value="FA58C_3"/>
    <property type="match status" value="1"/>
</dbReference>
<dbReference type="InterPro" id="IPR008979">
    <property type="entry name" value="Galactose-bd-like_sf"/>
</dbReference>
<protein>
    <recommendedName>
        <fullName evidence="1">F5/8 type C domain-containing protein</fullName>
    </recommendedName>
</protein>
<gene>
    <name evidence="2" type="ORF">METZ01_LOCUS483862</name>
</gene>
<dbReference type="Pfam" id="PF00754">
    <property type="entry name" value="F5_F8_type_C"/>
    <property type="match status" value="1"/>
</dbReference>
<dbReference type="InterPro" id="IPR000421">
    <property type="entry name" value="FA58C"/>
</dbReference>
<dbReference type="AlphaFoldDB" id="A0A383CHE1"/>
<feature type="domain" description="F5/8 type C" evidence="1">
    <location>
        <begin position="1"/>
        <end position="157"/>
    </location>
</feature>
<feature type="non-terminal residue" evidence="2">
    <location>
        <position position="241"/>
    </location>
</feature>
<proteinExistence type="predicted"/>
<dbReference type="SUPFAM" id="SSF49785">
    <property type="entry name" value="Galactose-binding domain-like"/>
    <property type="match status" value="1"/>
</dbReference>
<dbReference type="EMBL" id="UINC01208460">
    <property type="protein sequence ID" value="SVE31008.1"/>
    <property type="molecule type" value="Genomic_DNA"/>
</dbReference>
<evidence type="ECO:0000313" key="2">
    <source>
        <dbReference type="EMBL" id="SVE31008.1"/>
    </source>
</evidence>
<sequence length="241" mass="26250">PGASPADGPIYKATTAEATIISSSEAHASYPVAKAFDGDLSTTDVNNRWLPFQSALPNVYLIWQFTSPFQVTEYKLMGQHLSPELRSPKNFMLQGSDDNSSWTTLDTENNQTGWTANEIRSYVVDNPGTYSYYKLLISAAEGTETYLGFREIELWGVNGETFPADSRYTFELTPNADPATINLSIEAGAATGADGNSTVASSAVIQYEYPLTRVDDLTLWYQFNEINSTIAVDSAGSTSGT</sequence>
<organism evidence="2">
    <name type="scientific">marine metagenome</name>
    <dbReference type="NCBI Taxonomy" id="408172"/>
    <lineage>
        <taxon>unclassified sequences</taxon>
        <taxon>metagenomes</taxon>
        <taxon>ecological metagenomes</taxon>
    </lineage>
</organism>
<name>A0A383CHE1_9ZZZZ</name>
<feature type="non-terminal residue" evidence="2">
    <location>
        <position position="1"/>
    </location>
</feature>